<dbReference type="FunFam" id="3.30.390.30:FF:000001">
    <property type="entry name" value="Dihydrolipoyl dehydrogenase"/>
    <property type="match status" value="1"/>
</dbReference>
<keyword evidence="10" id="KW-1015">Disulfide bond</keyword>
<feature type="domain" description="FAD/NAD(P)-binding" evidence="18">
    <location>
        <begin position="5"/>
        <end position="334"/>
    </location>
</feature>
<keyword evidence="5" id="KW-0963">Cytoplasm</keyword>
<feature type="binding site" evidence="14">
    <location>
        <begin position="325"/>
        <end position="328"/>
    </location>
    <ligand>
        <name>FAD</name>
        <dbReference type="ChEBI" id="CHEBI:57692"/>
    </ligand>
</feature>
<keyword evidence="6 16" id="KW-0285">Flavoprotein</keyword>
<organism evidence="19 20">
    <name type="scientific">Aquirhabdus parva</name>
    <dbReference type="NCBI Taxonomy" id="2283318"/>
    <lineage>
        <taxon>Bacteria</taxon>
        <taxon>Pseudomonadati</taxon>
        <taxon>Pseudomonadota</taxon>
        <taxon>Gammaproteobacteria</taxon>
        <taxon>Moraxellales</taxon>
        <taxon>Moraxellaceae</taxon>
        <taxon>Aquirhabdus</taxon>
    </lineage>
</organism>
<comment type="catalytic activity">
    <reaction evidence="12 16">
        <text>N(6)-[(R)-dihydrolipoyl]-L-lysyl-[protein] + NAD(+) = N(6)-[(R)-lipoyl]-L-lysyl-[protein] + NADH + H(+)</text>
        <dbReference type="Rhea" id="RHEA:15045"/>
        <dbReference type="Rhea" id="RHEA-COMP:10474"/>
        <dbReference type="Rhea" id="RHEA-COMP:10475"/>
        <dbReference type="ChEBI" id="CHEBI:15378"/>
        <dbReference type="ChEBI" id="CHEBI:57540"/>
        <dbReference type="ChEBI" id="CHEBI:57945"/>
        <dbReference type="ChEBI" id="CHEBI:83099"/>
        <dbReference type="ChEBI" id="CHEBI:83100"/>
        <dbReference type="EC" id="1.8.1.4"/>
    </reaction>
</comment>
<feature type="binding site" evidence="14">
    <location>
        <position position="57"/>
    </location>
    <ligand>
        <name>FAD</name>
        <dbReference type="ChEBI" id="CHEBI:57692"/>
    </ligand>
</feature>
<evidence type="ECO:0000313" key="19">
    <source>
        <dbReference type="EMBL" id="AXI02150.1"/>
    </source>
</evidence>
<evidence type="ECO:0000256" key="3">
    <source>
        <dbReference type="ARBA" id="ARBA00012608"/>
    </source>
</evidence>
<evidence type="ECO:0000256" key="16">
    <source>
        <dbReference type="RuleBase" id="RU003692"/>
    </source>
</evidence>
<accession>A0A345P4E1</accession>
<keyword evidence="14" id="KW-0547">Nucleotide-binding</keyword>
<feature type="binding site" evidence="14">
    <location>
        <position position="121"/>
    </location>
    <ligand>
        <name>FAD</name>
        <dbReference type="ChEBI" id="CHEBI:57692"/>
    </ligand>
</feature>
<dbReference type="Pfam" id="PF07992">
    <property type="entry name" value="Pyr_redox_2"/>
    <property type="match status" value="1"/>
</dbReference>
<evidence type="ECO:0000256" key="15">
    <source>
        <dbReference type="PIRSR" id="PIRSR000350-4"/>
    </source>
</evidence>
<dbReference type="EMBL" id="CP031222">
    <property type="protein sequence ID" value="AXI02150.1"/>
    <property type="molecule type" value="Genomic_DNA"/>
</dbReference>
<dbReference type="PROSITE" id="PS00076">
    <property type="entry name" value="PYRIDINE_REDOX_1"/>
    <property type="match status" value="1"/>
</dbReference>
<gene>
    <name evidence="19" type="primary">lpdA</name>
    <name evidence="19" type="ORF">HYN46_04345</name>
</gene>
<dbReference type="GO" id="GO:0004148">
    <property type="term" value="F:dihydrolipoyl dehydrogenase (NADH) activity"/>
    <property type="evidence" value="ECO:0007669"/>
    <property type="project" value="UniProtKB-EC"/>
</dbReference>
<keyword evidence="7 14" id="KW-0274">FAD</keyword>
<feature type="domain" description="Pyridine nucleotide-disulphide oxidoreductase dimerisation" evidence="17">
    <location>
        <begin position="355"/>
        <end position="462"/>
    </location>
</feature>
<feature type="binding site" evidence="14">
    <location>
        <position position="211"/>
    </location>
    <ligand>
        <name>NAD(+)</name>
        <dbReference type="ChEBI" id="CHEBI:57540"/>
    </ligand>
</feature>
<evidence type="ECO:0000259" key="17">
    <source>
        <dbReference type="Pfam" id="PF02852"/>
    </source>
</evidence>
<dbReference type="Pfam" id="PF02852">
    <property type="entry name" value="Pyr_redox_dim"/>
    <property type="match status" value="1"/>
</dbReference>
<evidence type="ECO:0000256" key="1">
    <source>
        <dbReference type="ARBA" id="ARBA00004496"/>
    </source>
</evidence>
<evidence type="ECO:0000256" key="6">
    <source>
        <dbReference type="ARBA" id="ARBA00022630"/>
    </source>
</evidence>
<dbReference type="PRINTS" id="PR00368">
    <property type="entry name" value="FADPNR"/>
</dbReference>
<dbReference type="KEGG" id="mbah:HYN46_04345"/>
<keyword evidence="9 14" id="KW-0520">NAD</keyword>
<evidence type="ECO:0000256" key="8">
    <source>
        <dbReference type="ARBA" id="ARBA00023002"/>
    </source>
</evidence>
<feature type="binding site" evidence="14">
    <location>
        <position position="278"/>
    </location>
    <ligand>
        <name>NAD(+)</name>
        <dbReference type="ChEBI" id="CHEBI:57540"/>
    </ligand>
</feature>
<dbReference type="InterPro" id="IPR012999">
    <property type="entry name" value="Pyr_OxRdtase_I_AS"/>
</dbReference>
<evidence type="ECO:0000259" key="18">
    <source>
        <dbReference type="Pfam" id="PF07992"/>
    </source>
</evidence>
<sequence>MSKQYDLVVIGGGPAGYEAAIRGAQLGMKVACIEKRVHKGKPSLGGTCLNVGCIPSKALLDSSHRYESTIHDLGAHGITTGDVAIDVTTMVARKDKVVDQLTSGIAALFVGNKIEWLQGTGKLLAGKKVQFTPLDGGEVQTLDATNVILASGSVPVNIPVAPVNEQEIVDSTGALDFTTVPATLGVIGAGVIGLELGSVWRRLGSEVVVFEALDTFLPAADKAVAKEAQKILTKQGLDIRLNAKVTATQIADGKVTVNYNQAGEDKVQVFDKLIVCVGRKAYAADLLAEDSGIKLTERGLIDVNDQCLTSVEGVYAIGDLVRGPMLAHKAMEEGVMAVERIHGQAAQVNYDTIISVIYTSPEIAWVGLSEEAAIAKGHEVKTGQFSFAVNGRALASGDTAGFVKFVADAKTDRLLGMHVIGASAGDIVHQGMIALEFVSSIEDLQLMTFAHPTLSEVVHEAALSVDGRAIHAIQRKRKA</sequence>
<proteinExistence type="inferred from homology"/>
<dbReference type="EC" id="1.8.1.4" evidence="3 16"/>
<dbReference type="InterPro" id="IPR023753">
    <property type="entry name" value="FAD/NAD-binding_dom"/>
</dbReference>
<dbReference type="SUPFAM" id="SSF51905">
    <property type="entry name" value="FAD/NAD(P)-binding domain"/>
    <property type="match status" value="1"/>
</dbReference>
<dbReference type="PIRSF" id="PIRSF000350">
    <property type="entry name" value="Mercury_reductase_MerA"/>
    <property type="match status" value="1"/>
</dbReference>
<dbReference type="AlphaFoldDB" id="A0A345P4E1"/>
<dbReference type="PRINTS" id="PR00411">
    <property type="entry name" value="PNDRDTASEI"/>
</dbReference>
<name>A0A345P4E1_9GAMM</name>
<comment type="miscellaneous">
    <text evidence="16">The active site is a redox-active disulfide bond.</text>
</comment>
<dbReference type="InterPro" id="IPR036188">
    <property type="entry name" value="FAD/NAD-bd_sf"/>
</dbReference>
<comment type="subcellular location">
    <subcellularLocation>
        <location evidence="1">Cytoplasm</location>
    </subcellularLocation>
</comment>
<dbReference type="RefSeq" id="WP_114898260.1">
    <property type="nucleotide sequence ID" value="NZ_CP031222.1"/>
</dbReference>
<feature type="binding site" evidence="14">
    <location>
        <begin position="188"/>
        <end position="195"/>
    </location>
    <ligand>
        <name>NAD(+)</name>
        <dbReference type="ChEBI" id="CHEBI:57540"/>
    </ligand>
</feature>
<dbReference type="OrthoDB" id="9800167at2"/>
<dbReference type="Gene3D" id="3.50.50.60">
    <property type="entry name" value="FAD/NAD(P)-binding domain"/>
    <property type="match status" value="2"/>
</dbReference>
<dbReference type="InterPro" id="IPR006258">
    <property type="entry name" value="Lipoamide_DH"/>
</dbReference>
<evidence type="ECO:0000256" key="10">
    <source>
        <dbReference type="ARBA" id="ARBA00023157"/>
    </source>
</evidence>
<comment type="cofactor">
    <cofactor evidence="14 16">
        <name>FAD</name>
        <dbReference type="ChEBI" id="CHEBI:57692"/>
    </cofactor>
    <text evidence="14 16">Binds 1 FAD per subunit.</text>
</comment>
<evidence type="ECO:0000256" key="7">
    <source>
        <dbReference type="ARBA" id="ARBA00022827"/>
    </source>
</evidence>
<dbReference type="PANTHER" id="PTHR22912">
    <property type="entry name" value="DISULFIDE OXIDOREDUCTASE"/>
    <property type="match status" value="1"/>
</dbReference>
<comment type="similarity">
    <text evidence="2 16">Belongs to the class-I pyridine nucleotide-disulfide oxidoreductase family.</text>
</comment>
<dbReference type="InterPro" id="IPR004099">
    <property type="entry name" value="Pyr_nucl-diS_OxRdtase_dimer"/>
</dbReference>
<dbReference type="Proteomes" id="UP000253940">
    <property type="component" value="Chromosome"/>
</dbReference>
<dbReference type="GO" id="GO:0050660">
    <property type="term" value="F:flavin adenine dinucleotide binding"/>
    <property type="evidence" value="ECO:0007669"/>
    <property type="project" value="InterPro"/>
</dbReference>
<dbReference type="InterPro" id="IPR001100">
    <property type="entry name" value="Pyr_nuc-diS_OxRdtase"/>
</dbReference>
<dbReference type="PANTHER" id="PTHR22912:SF224">
    <property type="entry name" value="DIHYDROLIPOYL DEHYDROGENASE"/>
    <property type="match status" value="1"/>
</dbReference>
<dbReference type="InterPro" id="IPR016156">
    <property type="entry name" value="FAD/NAD-linked_Rdtase_dimer_sf"/>
</dbReference>
<dbReference type="GO" id="GO:0005737">
    <property type="term" value="C:cytoplasm"/>
    <property type="evidence" value="ECO:0007669"/>
    <property type="project" value="UniProtKB-SubCell"/>
</dbReference>
<evidence type="ECO:0000256" key="14">
    <source>
        <dbReference type="PIRSR" id="PIRSR000350-3"/>
    </source>
</evidence>
<feature type="disulfide bond" description="Redox-active" evidence="15">
    <location>
        <begin position="48"/>
        <end position="53"/>
    </location>
</feature>
<evidence type="ECO:0000256" key="2">
    <source>
        <dbReference type="ARBA" id="ARBA00007532"/>
    </source>
</evidence>
<evidence type="ECO:0000313" key="20">
    <source>
        <dbReference type="Proteomes" id="UP000253940"/>
    </source>
</evidence>
<keyword evidence="20" id="KW-1185">Reference proteome</keyword>
<dbReference type="InterPro" id="IPR050151">
    <property type="entry name" value="Class-I_Pyr_Nuc-Dis_Oxidored"/>
</dbReference>
<evidence type="ECO:0000256" key="9">
    <source>
        <dbReference type="ARBA" id="ARBA00023027"/>
    </source>
</evidence>
<dbReference type="SUPFAM" id="SSF55424">
    <property type="entry name" value="FAD/NAD-linked reductases, dimerisation (C-terminal) domain"/>
    <property type="match status" value="1"/>
</dbReference>
<evidence type="ECO:0000256" key="4">
    <source>
        <dbReference type="ARBA" id="ARBA00016961"/>
    </source>
</evidence>
<evidence type="ECO:0000256" key="13">
    <source>
        <dbReference type="PIRSR" id="PIRSR000350-2"/>
    </source>
</evidence>
<dbReference type="Gene3D" id="3.30.390.30">
    <property type="match status" value="1"/>
</dbReference>
<reference evidence="19 20" key="1">
    <citation type="submission" date="2018-07" db="EMBL/GenBank/DDBJ databases">
        <title>Genome sequencing of Moraxellaceae gen. HYN0046.</title>
        <authorList>
            <person name="Kim M."/>
            <person name="Yi H."/>
        </authorList>
    </citation>
    <scope>NUCLEOTIDE SEQUENCE [LARGE SCALE GENOMIC DNA]</scope>
    <source>
        <strain evidence="19 20">HYN0046</strain>
    </source>
</reference>
<protein>
    <recommendedName>
        <fullName evidence="4 16">Dihydrolipoyl dehydrogenase</fullName>
        <ecNumber evidence="3 16">1.8.1.4</ecNumber>
    </recommendedName>
</protein>
<feature type="binding site" evidence="14">
    <location>
        <position position="319"/>
    </location>
    <ligand>
        <name>FAD</name>
        <dbReference type="ChEBI" id="CHEBI:57692"/>
    </ligand>
</feature>
<dbReference type="GO" id="GO:0006103">
    <property type="term" value="P:2-oxoglutarate metabolic process"/>
    <property type="evidence" value="ECO:0007669"/>
    <property type="project" value="TreeGrafter"/>
</dbReference>
<keyword evidence="8 16" id="KW-0560">Oxidoreductase</keyword>
<evidence type="ECO:0000256" key="5">
    <source>
        <dbReference type="ARBA" id="ARBA00022490"/>
    </source>
</evidence>
<keyword evidence="11 16" id="KW-0676">Redox-active center</keyword>
<feature type="active site" description="Proton acceptor" evidence="13">
    <location>
        <position position="451"/>
    </location>
</feature>
<dbReference type="NCBIfam" id="TIGR01350">
    <property type="entry name" value="lipoamide_DH"/>
    <property type="match status" value="1"/>
</dbReference>
<evidence type="ECO:0000256" key="12">
    <source>
        <dbReference type="ARBA" id="ARBA00049187"/>
    </source>
</evidence>
<evidence type="ECO:0000256" key="11">
    <source>
        <dbReference type="ARBA" id="ARBA00023284"/>
    </source>
</evidence>